<proteinExistence type="predicted"/>
<dbReference type="AlphaFoldDB" id="A0A284REB3"/>
<dbReference type="InterPro" id="IPR056924">
    <property type="entry name" value="SH3_Tf2-1"/>
</dbReference>
<dbReference type="OrthoDB" id="3268967at2759"/>
<dbReference type="Pfam" id="PF24626">
    <property type="entry name" value="SH3_Tf2-1"/>
    <property type="match status" value="1"/>
</dbReference>
<evidence type="ECO:0000313" key="2">
    <source>
        <dbReference type="EMBL" id="SJL07103.1"/>
    </source>
</evidence>
<keyword evidence="3" id="KW-1185">Reference proteome</keyword>
<evidence type="ECO:0000313" key="3">
    <source>
        <dbReference type="Proteomes" id="UP000219338"/>
    </source>
</evidence>
<organism evidence="2 3">
    <name type="scientific">Armillaria ostoyae</name>
    <name type="common">Armillaria root rot fungus</name>
    <dbReference type="NCBI Taxonomy" id="47428"/>
    <lineage>
        <taxon>Eukaryota</taxon>
        <taxon>Fungi</taxon>
        <taxon>Dikarya</taxon>
        <taxon>Basidiomycota</taxon>
        <taxon>Agaricomycotina</taxon>
        <taxon>Agaricomycetes</taxon>
        <taxon>Agaricomycetidae</taxon>
        <taxon>Agaricales</taxon>
        <taxon>Marasmiineae</taxon>
        <taxon>Physalacriaceae</taxon>
        <taxon>Armillaria</taxon>
    </lineage>
</organism>
<accession>A0A284REB3</accession>
<gene>
    <name evidence="2" type="ORF">ARMOST_10446</name>
</gene>
<dbReference type="Proteomes" id="UP000219338">
    <property type="component" value="Unassembled WGS sequence"/>
</dbReference>
<dbReference type="EMBL" id="FUEG01000007">
    <property type="protein sequence ID" value="SJL07103.1"/>
    <property type="molecule type" value="Genomic_DNA"/>
</dbReference>
<sequence>MASDFSKVIAKIHKETEEALKEATGRMKVQYDKHKCLAKEYHARDLVWLDTMNLHLLHPKKKLDDKRVGPFKVLEKMGMSAYKLKLLPHWKIHPHFNKKLLTLLSRLQRV</sequence>
<reference evidence="3" key="1">
    <citation type="journal article" date="2017" name="Nat. Ecol. Evol.">
        <title>Genome expansion and lineage-specific genetic innovations in the forest pathogenic fungi Armillaria.</title>
        <authorList>
            <person name="Sipos G."/>
            <person name="Prasanna A.N."/>
            <person name="Walter M.C."/>
            <person name="O'Connor E."/>
            <person name="Balint B."/>
            <person name="Krizsan K."/>
            <person name="Kiss B."/>
            <person name="Hess J."/>
            <person name="Varga T."/>
            <person name="Slot J."/>
            <person name="Riley R."/>
            <person name="Boka B."/>
            <person name="Rigling D."/>
            <person name="Barry K."/>
            <person name="Lee J."/>
            <person name="Mihaltcheva S."/>
            <person name="LaButti K."/>
            <person name="Lipzen A."/>
            <person name="Waldron R."/>
            <person name="Moloney N.M."/>
            <person name="Sperisen C."/>
            <person name="Kredics L."/>
            <person name="Vagvoelgyi C."/>
            <person name="Patrignani A."/>
            <person name="Fitzpatrick D."/>
            <person name="Nagy I."/>
            <person name="Doyle S."/>
            <person name="Anderson J.B."/>
            <person name="Grigoriev I.V."/>
            <person name="Gueldener U."/>
            <person name="Muensterkoetter M."/>
            <person name="Nagy L.G."/>
        </authorList>
    </citation>
    <scope>NUCLEOTIDE SEQUENCE [LARGE SCALE GENOMIC DNA]</scope>
    <source>
        <strain evidence="3">C18/9</strain>
    </source>
</reference>
<evidence type="ECO:0000259" key="1">
    <source>
        <dbReference type="Pfam" id="PF24626"/>
    </source>
</evidence>
<protein>
    <recommendedName>
        <fullName evidence="1">Tf2-1-like SH3-like domain-containing protein</fullName>
    </recommendedName>
</protein>
<feature type="domain" description="Tf2-1-like SH3-like" evidence="1">
    <location>
        <begin position="45"/>
        <end position="101"/>
    </location>
</feature>
<name>A0A284REB3_ARMOS</name>
<dbReference type="STRING" id="47428.A0A284REB3"/>